<feature type="domain" description="HTH CENPB-type" evidence="5">
    <location>
        <begin position="107"/>
        <end position="178"/>
    </location>
</feature>
<keyword evidence="4" id="KW-0143">Chaperone</keyword>
<dbReference type="GO" id="GO:0005737">
    <property type="term" value="C:cytoplasm"/>
    <property type="evidence" value="ECO:0007669"/>
    <property type="project" value="TreeGrafter"/>
</dbReference>
<reference evidence="7" key="1">
    <citation type="submission" date="2011-05" db="EMBL/GenBank/DDBJ databases">
        <authorList>
            <person name="Richards S.R."/>
            <person name="Qu J."/>
            <person name="Jiang H."/>
            <person name="Jhangiani S.N."/>
            <person name="Agravi P."/>
            <person name="Goodspeed R."/>
            <person name="Gross S."/>
            <person name="Mandapat C."/>
            <person name="Jackson L."/>
            <person name="Mathew T."/>
            <person name="Pu L."/>
            <person name="Thornton R."/>
            <person name="Saada N."/>
            <person name="Wilczek-Boney K.B."/>
            <person name="Lee S."/>
            <person name="Kovar C."/>
            <person name="Wu Y."/>
            <person name="Scherer S.E."/>
            <person name="Worley K.C."/>
            <person name="Muzny D.M."/>
            <person name="Gibbs R."/>
        </authorList>
    </citation>
    <scope>NUCLEOTIDE SEQUENCE</scope>
    <source>
        <strain evidence="7">Brora</strain>
    </source>
</reference>
<comment type="similarity">
    <text evidence="2">Belongs to the proteasome subunit p27 family.</text>
</comment>
<dbReference type="Pfam" id="PF17820">
    <property type="entry name" value="PDZ_6"/>
    <property type="match status" value="1"/>
</dbReference>
<sequence>MSRETVLQLMRKKDEIEREITQLGEQRNVGMRGPLVDEGGYPRIDIDIFQVRVARQKIICKLLDIDTAKKKQDVAIKWNISASTLSTLIKKRKEYENAFKTTETGLGRKRLRKPCYPDLETALKLWFDSVRSKNVHISGDLIKDKALQLASGLGYDTFVASGGWLTRFKSRFGIACKVLAEESAAVCDGDNIHDILDQYQPQDIYNAAKSVFLYNLLPGTTLAGNHDRITVMCCCNIDGSEKRKLFVIGKTTKPKSLQNDHKAVMKDIEKCLHEIHAQKAENDPPVVPSTSTNSDQDMFDMDQMEKQKPFAKIDKIMSFSPAELAGLASGDFIIRFGSISAENYRSFQDISSVVQHSIGKTVPVTIKRNDIYMHLTLIPNTWSGRGLLGCNLLPL</sequence>
<dbReference type="PANTHER" id="PTHR12651">
    <property type="entry name" value="26S PROTEASOME NON-ATPASE REGULATORY SUBUNIT 9"/>
    <property type="match status" value="1"/>
</dbReference>
<dbReference type="InterPro" id="IPR004875">
    <property type="entry name" value="DDE_SF_endonuclease_dom"/>
</dbReference>
<dbReference type="Pfam" id="PF18265">
    <property type="entry name" value="Nas2_N"/>
    <property type="match status" value="1"/>
</dbReference>
<reference evidence="6" key="2">
    <citation type="submission" date="2015-02" db="UniProtKB">
        <authorList>
            <consortium name="EnsemblMetazoa"/>
        </authorList>
    </citation>
    <scope>IDENTIFICATION</scope>
</reference>
<dbReference type="GO" id="GO:0070682">
    <property type="term" value="P:proteasome regulatory particle assembly"/>
    <property type="evidence" value="ECO:0007669"/>
    <property type="project" value="InterPro"/>
</dbReference>
<evidence type="ECO:0000256" key="2">
    <source>
        <dbReference type="ARBA" id="ARBA00005256"/>
    </source>
</evidence>
<evidence type="ECO:0000313" key="6">
    <source>
        <dbReference type="EnsemblMetazoa" id="SMAR010934-PA"/>
    </source>
</evidence>
<organism evidence="6 7">
    <name type="scientific">Strigamia maritima</name>
    <name type="common">European centipede</name>
    <name type="synonym">Geophilus maritimus</name>
    <dbReference type="NCBI Taxonomy" id="126957"/>
    <lineage>
        <taxon>Eukaryota</taxon>
        <taxon>Metazoa</taxon>
        <taxon>Ecdysozoa</taxon>
        <taxon>Arthropoda</taxon>
        <taxon>Myriapoda</taxon>
        <taxon>Chilopoda</taxon>
        <taxon>Pleurostigmophora</taxon>
        <taxon>Geophilomorpha</taxon>
        <taxon>Linotaeniidae</taxon>
        <taxon>Strigamia</taxon>
    </lineage>
</organism>
<dbReference type="SUPFAM" id="SSF46689">
    <property type="entry name" value="Homeodomain-like"/>
    <property type="match status" value="1"/>
</dbReference>
<dbReference type="Gene3D" id="6.10.140.1710">
    <property type="match status" value="1"/>
</dbReference>
<dbReference type="InterPro" id="IPR036034">
    <property type="entry name" value="PDZ_sf"/>
</dbReference>
<dbReference type="eggNOG" id="KOG3105">
    <property type="taxonomic scope" value="Eukaryota"/>
</dbReference>
<dbReference type="InterPro" id="IPR040815">
    <property type="entry name" value="Nas2_N"/>
</dbReference>
<dbReference type="SMART" id="SM00674">
    <property type="entry name" value="CENPB"/>
    <property type="match status" value="1"/>
</dbReference>
<dbReference type="Gene3D" id="2.30.42.10">
    <property type="match status" value="1"/>
</dbReference>
<dbReference type="InterPro" id="IPR006600">
    <property type="entry name" value="HTH_CenpB_DNA-bd_dom"/>
</dbReference>
<evidence type="ECO:0000256" key="3">
    <source>
        <dbReference type="ARBA" id="ARBA00023125"/>
    </source>
</evidence>
<evidence type="ECO:0000259" key="5">
    <source>
        <dbReference type="PROSITE" id="PS51253"/>
    </source>
</evidence>
<dbReference type="PANTHER" id="PTHR12651:SF1">
    <property type="entry name" value="26S PROTEASOME NON-ATPASE REGULATORY SUBUNIT 9"/>
    <property type="match status" value="1"/>
</dbReference>
<dbReference type="SUPFAM" id="SSF50156">
    <property type="entry name" value="PDZ domain-like"/>
    <property type="match status" value="1"/>
</dbReference>
<proteinExistence type="inferred from homology"/>
<dbReference type="EMBL" id="JH432007">
    <property type="status" value="NOT_ANNOTATED_CDS"/>
    <property type="molecule type" value="Genomic_DNA"/>
</dbReference>
<dbReference type="AlphaFoldDB" id="T1JB04"/>
<dbReference type="Pfam" id="PF03221">
    <property type="entry name" value="HTH_Tnp_Tc5"/>
    <property type="match status" value="1"/>
</dbReference>
<dbReference type="InterPro" id="IPR035269">
    <property type="entry name" value="PSMD9"/>
</dbReference>
<evidence type="ECO:0000256" key="1">
    <source>
        <dbReference type="ARBA" id="ARBA00004123"/>
    </source>
</evidence>
<dbReference type="PhylomeDB" id="T1JB04"/>
<dbReference type="InterPro" id="IPR041489">
    <property type="entry name" value="PDZ_6"/>
</dbReference>
<dbReference type="PROSITE" id="PS51253">
    <property type="entry name" value="HTH_CENPB"/>
    <property type="match status" value="1"/>
</dbReference>
<dbReference type="EnsemblMetazoa" id="SMAR010934-RA">
    <property type="protein sequence ID" value="SMAR010934-PA"/>
    <property type="gene ID" value="SMAR010934"/>
</dbReference>
<dbReference type="InterPro" id="IPR009057">
    <property type="entry name" value="Homeodomain-like_sf"/>
</dbReference>
<dbReference type="Proteomes" id="UP000014500">
    <property type="component" value="Unassembled WGS sequence"/>
</dbReference>
<dbReference type="STRING" id="126957.T1JB04"/>
<comment type="subcellular location">
    <subcellularLocation>
        <location evidence="1">Nucleus</location>
    </subcellularLocation>
</comment>
<dbReference type="eggNOG" id="KOG3129">
    <property type="taxonomic scope" value="Eukaryota"/>
</dbReference>
<accession>T1JB04</accession>
<dbReference type="FunFam" id="2.30.42.10:FF:000107">
    <property type="entry name" value="26S proteasome non-ATPase regulatory subunit 9"/>
    <property type="match status" value="1"/>
</dbReference>
<protein>
    <recommendedName>
        <fullName evidence="5">HTH CENPB-type domain-containing protein</fullName>
    </recommendedName>
</protein>
<dbReference type="Pfam" id="PF03184">
    <property type="entry name" value="DDE_1"/>
    <property type="match status" value="1"/>
</dbReference>
<evidence type="ECO:0000313" key="7">
    <source>
        <dbReference type="Proteomes" id="UP000014500"/>
    </source>
</evidence>
<keyword evidence="3" id="KW-0238">DNA-binding</keyword>
<keyword evidence="7" id="KW-1185">Reference proteome</keyword>
<dbReference type="GO" id="GO:0003677">
    <property type="term" value="F:DNA binding"/>
    <property type="evidence" value="ECO:0007669"/>
    <property type="project" value="UniProtKB-KW"/>
</dbReference>
<dbReference type="HOGENOM" id="CLU_698931_0_0_1"/>
<evidence type="ECO:0000256" key="4">
    <source>
        <dbReference type="ARBA" id="ARBA00023186"/>
    </source>
</evidence>
<name>T1JB04_STRMM</name>
<dbReference type="Gene3D" id="1.10.10.60">
    <property type="entry name" value="Homeodomain-like"/>
    <property type="match status" value="1"/>
</dbReference>
<dbReference type="GO" id="GO:0005634">
    <property type="term" value="C:nucleus"/>
    <property type="evidence" value="ECO:0007669"/>
    <property type="project" value="UniProtKB-SubCell"/>
</dbReference>